<evidence type="ECO:0000256" key="1">
    <source>
        <dbReference type="SAM" id="MobiDB-lite"/>
    </source>
</evidence>
<dbReference type="HOGENOM" id="CLU_1676669_0_0_4"/>
<dbReference type="eggNOG" id="COG1555">
    <property type="taxonomic scope" value="Bacteria"/>
</dbReference>
<dbReference type="SUPFAM" id="SSF47781">
    <property type="entry name" value="RuvA domain 2-like"/>
    <property type="match status" value="1"/>
</dbReference>
<dbReference type="Pfam" id="PF12836">
    <property type="entry name" value="HHH_3"/>
    <property type="match status" value="1"/>
</dbReference>
<feature type="region of interest" description="Disordered" evidence="1">
    <location>
        <begin position="131"/>
        <end position="157"/>
    </location>
</feature>
<evidence type="ECO:0000313" key="4">
    <source>
        <dbReference type="Proteomes" id="UP000017813"/>
    </source>
</evidence>
<keyword evidence="4" id="KW-1185">Reference proteome</keyword>
<dbReference type="OrthoDB" id="8687931at2"/>
<dbReference type="STRING" id="641147.HMPREF9021_01091"/>
<name>V9HC71_9NEIS</name>
<dbReference type="InterPro" id="IPR010994">
    <property type="entry name" value="RuvA_2-like"/>
</dbReference>
<comment type="caution">
    <text evidence="3">The sequence shown here is derived from an EMBL/GenBank/DDBJ whole genome shotgun (WGS) entry which is preliminary data.</text>
</comment>
<feature type="signal peptide" evidence="2">
    <location>
        <begin position="1"/>
        <end position="22"/>
    </location>
</feature>
<dbReference type="PANTHER" id="PTHR21180:SF32">
    <property type="entry name" value="ENDONUCLEASE_EXONUCLEASE_PHOSPHATASE FAMILY DOMAIN-CONTAINING PROTEIN 1"/>
    <property type="match status" value="1"/>
</dbReference>
<dbReference type="KEGG" id="smur:BWP33_04080"/>
<proteinExistence type="predicted"/>
<evidence type="ECO:0000256" key="2">
    <source>
        <dbReference type="SAM" id="SignalP"/>
    </source>
</evidence>
<dbReference type="InterPro" id="IPR004509">
    <property type="entry name" value="Competence_ComEA_HhH"/>
</dbReference>
<gene>
    <name evidence="3" type="ORF">HMPREF9021_01091</name>
</gene>
<dbReference type="RefSeq" id="WP_002641834.1">
    <property type="nucleotide sequence ID" value="NZ_CP019448.1"/>
</dbReference>
<evidence type="ECO:0000313" key="3">
    <source>
        <dbReference type="EMBL" id="EFG30863.1"/>
    </source>
</evidence>
<accession>V9HC71</accession>
<dbReference type="GO" id="GO:0015628">
    <property type="term" value="P:protein secretion by the type II secretion system"/>
    <property type="evidence" value="ECO:0007669"/>
    <property type="project" value="TreeGrafter"/>
</dbReference>
<dbReference type="NCBIfam" id="TIGR00426">
    <property type="entry name" value="competence protein ComEA helix-hairpin-helix repeat region"/>
    <property type="match status" value="1"/>
</dbReference>
<feature type="compositionally biased region" description="Polar residues" evidence="1">
    <location>
        <begin position="44"/>
        <end position="58"/>
    </location>
</feature>
<reference evidence="3 4" key="2">
    <citation type="submission" date="2011-10" db="EMBL/GenBank/DDBJ databases">
        <title>The Genome Sequence of Simonsiella muelleri ATCC 29453.</title>
        <authorList>
            <consortium name="The Broad Institute Genome Sequencing Platform"/>
            <consortium name="The Broad Institute Genome Sequencing Center for Infectious Disease"/>
            <person name="Earl A."/>
            <person name="Ward D."/>
            <person name="Feldgarden M."/>
            <person name="Gevers D."/>
            <person name="Izard J."/>
            <person name="Baranova O.V."/>
            <person name="Blanton J.M."/>
            <person name="Tanner A.C."/>
            <person name="Dewhirst F."/>
            <person name="Young S.K."/>
            <person name="Zeng Q."/>
            <person name="Gargeya S."/>
            <person name="Fitzgerald M."/>
            <person name="Haas B."/>
            <person name="Abouelleil A."/>
            <person name="Alvarado L."/>
            <person name="Arachchi H.M."/>
            <person name="Berlin A."/>
            <person name="Brown A."/>
            <person name="Chapman S.B."/>
            <person name="Chen Z."/>
            <person name="Dunbar C."/>
            <person name="Freedman E."/>
            <person name="Gearin G."/>
            <person name="Goldberg J."/>
            <person name="Griggs A."/>
            <person name="Gujja S."/>
            <person name="Heiman D."/>
            <person name="Howarth C."/>
            <person name="Larson L."/>
            <person name="Lui A."/>
            <person name="MacDonald P.J.P."/>
            <person name="Montmayeur A."/>
            <person name="Murphy C."/>
            <person name="Neiman D."/>
            <person name="Pearson M."/>
            <person name="Priest M."/>
            <person name="Roberts A."/>
            <person name="Saif S."/>
            <person name="Shea T."/>
            <person name="Shenoy N."/>
            <person name="Sisk P."/>
            <person name="Stolte C."/>
            <person name="Sykes S."/>
            <person name="Wortman J."/>
            <person name="Nusbaum C."/>
            <person name="Birren B."/>
        </authorList>
    </citation>
    <scope>NUCLEOTIDE SEQUENCE [LARGE SCALE GENOMIC DNA]</scope>
    <source>
        <strain evidence="3 4">ATCC 29453</strain>
    </source>
</reference>
<feature type="compositionally biased region" description="Basic and acidic residues" evidence="1">
    <location>
        <begin position="147"/>
        <end position="157"/>
    </location>
</feature>
<dbReference type="GO" id="GO:0015627">
    <property type="term" value="C:type II protein secretion system complex"/>
    <property type="evidence" value="ECO:0007669"/>
    <property type="project" value="TreeGrafter"/>
</dbReference>
<feature type="region of interest" description="Disordered" evidence="1">
    <location>
        <begin position="44"/>
        <end position="73"/>
    </location>
</feature>
<dbReference type="PANTHER" id="PTHR21180">
    <property type="entry name" value="ENDONUCLEASE/EXONUCLEASE/PHOSPHATASE FAMILY DOMAIN-CONTAINING PROTEIN 1"/>
    <property type="match status" value="1"/>
</dbReference>
<sequence length="157" mass="17055">MKFQSSIFALCISALLNLTACGQEQKTSNNNAIPVGLMASSVVTEDNDQTSNSELTTTKRTRKPAAPFTGTPVNINTATADELVNVLKGTGVGKAKVKNIIAYREEHNGFKSIDELNQVKGIGDKTLEKMRERVTLTDKPTTQKSKPQKESIEEKGD</sequence>
<reference evidence="3 4" key="1">
    <citation type="submission" date="2010-03" db="EMBL/GenBank/DDBJ databases">
        <authorList>
            <consortium name="The Broad Institute Genome Sequencing Platform"/>
            <person name="Ward D."/>
            <person name="Earl A."/>
            <person name="Feldgarden M."/>
            <person name="Gevers D."/>
            <person name="Young S."/>
            <person name="Zeng Q."/>
            <person name="Koehrsen M."/>
            <person name="Alvarado L."/>
            <person name="Berlin A.M."/>
            <person name="Borenstein D."/>
            <person name="Chapman S.B."/>
            <person name="Chen Z."/>
            <person name="Engels R."/>
            <person name="Freedman E."/>
            <person name="Gellesch M."/>
            <person name="Goldberg J."/>
            <person name="Griggs A."/>
            <person name="Gujja S."/>
            <person name="Heilman E.R."/>
            <person name="Heiman D.I."/>
            <person name="Hepburn T.A."/>
            <person name="Howarth C."/>
            <person name="Jen D."/>
            <person name="Larson L."/>
            <person name="Mehta T."/>
            <person name="Park D."/>
            <person name="Pearson M."/>
            <person name="Richards J."/>
            <person name="Roberts A."/>
            <person name="Saif S."/>
            <person name="Shea T.D."/>
            <person name="Shenoy N."/>
            <person name="Sisk P."/>
            <person name="Stolte C."/>
            <person name="Sykes S.N."/>
            <person name="Walk T."/>
            <person name="White J."/>
            <person name="Yandava C."/>
            <person name="Izard J."/>
            <person name="Baranova O.V."/>
            <person name="Blanton J.M."/>
            <person name="Tanner A.C."/>
            <person name="Dewhirst F."/>
            <person name="Haas B."/>
            <person name="Nusbaum C."/>
            <person name="Birren B."/>
        </authorList>
    </citation>
    <scope>NUCLEOTIDE SEQUENCE [LARGE SCALE GENOMIC DNA]</scope>
    <source>
        <strain evidence="3 4">ATCC 29453</strain>
    </source>
</reference>
<dbReference type="Gene3D" id="1.10.150.320">
    <property type="entry name" value="Photosystem II 12 kDa extrinsic protein"/>
    <property type="match status" value="1"/>
</dbReference>
<dbReference type="InterPro" id="IPR051675">
    <property type="entry name" value="Endo/Exo/Phosphatase_dom_1"/>
</dbReference>
<feature type="chain" id="PRO_5030178940" evidence="2">
    <location>
        <begin position="23"/>
        <end position="157"/>
    </location>
</feature>
<keyword evidence="2" id="KW-0732">Signal</keyword>
<protein>
    <submittedName>
        <fullName evidence="3">Competence protein ComEA helix-hairpin-helix repeat region</fullName>
    </submittedName>
</protein>
<dbReference type="EMBL" id="ADCY02000025">
    <property type="protein sequence ID" value="EFG30863.1"/>
    <property type="molecule type" value="Genomic_DNA"/>
</dbReference>
<organism evidence="3 4">
    <name type="scientific">Simonsiella muelleri ATCC 29453</name>
    <dbReference type="NCBI Taxonomy" id="641147"/>
    <lineage>
        <taxon>Bacteria</taxon>
        <taxon>Pseudomonadati</taxon>
        <taxon>Pseudomonadota</taxon>
        <taxon>Betaproteobacteria</taxon>
        <taxon>Neisseriales</taxon>
        <taxon>Neisseriaceae</taxon>
        <taxon>Simonsiella</taxon>
    </lineage>
</organism>
<dbReference type="AlphaFoldDB" id="V9HC71"/>
<dbReference type="Proteomes" id="UP000017813">
    <property type="component" value="Unassembled WGS sequence"/>
</dbReference>